<proteinExistence type="predicted"/>
<dbReference type="KEGG" id="fox:FOXG_10700"/>
<evidence type="ECO:0000313" key="2">
    <source>
        <dbReference type="Proteomes" id="UP000009097"/>
    </source>
</evidence>
<dbReference type="GeneID" id="28952158"/>
<dbReference type="Proteomes" id="UP000009097">
    <property type="component" value="Unassembled WGS sequence"/>
</dbReference>
<organism evidence="1 2">
    <name type="scientific">Fusarium oxysporum f. sp. lycopersici (strain 4287 / CBS 123668 / FGSC 9935 / NRRL 34936)</name>
    <name type="common">Fusarium vascular wilt of tomato</name>
    <dbReference type="NCBI Taxonomy" id="426428"/>
    <lineage>
        <taxon>Eukaryota</taxon>
        <taxon>Fungi</taxon>
        <taxon>Dikarya</taxon>
        <taxon>Ascomycota</taxon>
        <taxon>Pezizomycotina</taxon>
        <taxon>Sordariomycetes</taxon>
        <taxon>Hypocreomycetidae</taxon>
        <taxon>Hypocreales</taxon>
        <taxon>Nectriaceae</taxon>
        <taxon>Fusarium</taxon>
        <taxon>Fusarium oxysporum species complex</taxon>
    </lineage>
</organism>
<evidence type="ECO:0000313" key="1">
    <source>
        <dbReference type="EMBL" id="KNB10524.1"/>
    </source>
</evidence>
<dbReference type="PROSITE" id="PS51257">
    <property type="entry name" value="PROKAR_LIPOPROTEIN"/>
    <property type="match status" value="1"/>
</dbReference>
<dbReference type="EMBL" id="DS231708">
    <property type="protein sequence ID" value="KNB10524.1"/>
    <property type="molecule type" value="Genomic_DNA"/>
</dbReference>
<protein>
    <submittedName>
        <fullName evidence="1">Uncharacterized protein</fullName>
    </submittedName>
</protein>
<reference evidence="1" key="2">
    <citation type="journal article" date="2010" name="Nature">
        <title>Comparative genomics reveals mobile pathogenicity chromosomes in Fusarium.</title>
        <authorList>
            <person name="Ma L.J."/>
            <person name="van der Does H.C."/>
            <person name="Borkovich K.A."/>
            <person name="Coleman J.J."/>
            <person name="Daboussi M.J."/>
            <person name="Di Pietro A."/>
            <person name="Dufresne M."/>
            <person name="Freitag M."/>
            <person name="Grabherr M."/>
            <person name="Henrissat B."/>
            <person name="Houterman P.M."/>
            <person name="Kang S."/>
            <person name="Shim W.B."/>
            <person name="Woloshuk C."/>
            <person name="Xie X."/>
            <person name="Xu J.R."/>
            <person name="Antoniw J."/>
            <person name="Baker S.E."/>
            <person name="Bluhm B.H."/>
            <person name="Breakspear A."/>
            <person name="Brown D.W."/>
            <person name="Butchko R.A."/>
            <person name="Chapman S."/>
            <person name="Coulson R."/>
            <person name="Coutinho P.M."/>
            <person name="Danchin E.G."/>
            <person name="Diener A."/>
            <person name="Gale L.R."/>
            <person name="Gardiner D.M."/>
            <person name="Goff S."/>
            <person name="Hammond-Kosack K.E."/>
            <person name="Hilburn K."/>
            <person name="Hua-Van A."/>
            <person name="Jonkers W."/>
            <person name="Kazan K."/>
            <person name="Kodira C.D."/>
            <person name="Koehrsen M."/>
            <person name="Kumar L."/>
            <person name="Lee Y.H."/>
            <person name="Li L."/>
            <person name="Manners J.M."/>
            <person name="Miranda-Saavedra D."/>
            <person name="Mukherjee M."/>
            <person name="Park G."/>
            <person name="Park J."/>
            <person name="Park S.Y."/>
            <person name="Proctor R.H."/>
            <person name="Regev A."/>
            <person name="Ruiz-Roldan M.C."/>
            <person name="Sain D."/>
            <person name="Sakthikumar S."/>
            <person name="Sykes S."/>
            <person name="Schwartz D.C."/>
            <person name="Turgeon B.G."/>
            <person name="Wapinski I."/>
            <person name="Yoder O."/>
            <person name="Young S."/>
            <person name="Zeng Q."/>
            <person name="Zhou S."/>
            <person name="Galagan J."/>
            <person name="Cuomo C.A."/>
            <person name="Kistler H.C."/>
            <person name="Rep M."/>
        </authorList>
    </citation>
    <scope>NUCLEOTIDE SEQUENCE [LARGE SCALE GENOMIC DNA]</scope>
    <source>
        <strain evidence="1">4287</strain>
    </source>
</reference>
<dbReference type="AlphaFoldDB" id="A0A0J9VH00"/>
<accession>A0A0J9VH00</accession>
<reference evidence="1" key="1">
    <citation type="submission" date="2007-04" db="EMBL/GenBank/DDBJ databases">
        <authorList>
            <consortium name="The Broad Institute Genome Sequencing Platform"/>
            <person name="Birren B."/>
            <person name="Lander E."/>
            <person name="Galagan J."/>
            <person name="Nusbaum C."/>
            <person name="Devon K."/>
            <person name="Ma L.-J."/>
            <person name="Jaffe D."/>
            <person name="Butler J."/>
            <person name="Alvarez P."/>
            <person name="Gnerre S."/>
            <person name="Grabherr M."/>
            <person name="Kleber M."/>
            <person name="Mauceli E."/>
            <person name="Brockman W."/>
            <person name="MacCallum I.A."/>
            <person name="Young S."/>
            <person name="LaButti K."/>
            <person name="DeCaprio D."/>
            <person name="Crawford M."/>
            <person name="Koehrsen M."/>
            <person name="Engels R."/>
            <person name="Montgomery P."/>
            <person name="Pearson M."/>
            <person name="Howarth C."/>
            <person name="Larson L."/>
            <person name="White J."/>
            <person name="O'Leary S."/>
            <person name="Kodira C."/>
            <person name="Zeng Q."/>
            <person name="Yandava C."/>
            <person name="Alvarado L."/>
            <person name="Kistler C."/>
            <person name="Shim W.-B."/>
            <person name="Kang S."/>
            <person name="Woloshuk C."/>
        </authorList>
    </citation>
    <scope>NUCLEOTIDE SEQUENCE</scope>
    <source>
        <strain evidence="1">4287</strain>
    </source>
</reference>
<dbReference type="RefSeq" id="XP_018248569.1">
    <property type="nucleotide sequence ID" value="XM_018390174.1"/>
</dbReference>
<sequence length="35" mass="3962">MKKVTESHFPSLSALQACSGNDMICLNSKWRPDHE</sequence>
<gene>
    <name evidence="1" type="ORF">FOXG_10700</name>
</gene>
<dbReference type="VEuPathDB" id="FungiDB:FOXG_10700"/>
<name>A0A0J9VH00_FUSO4</name>